<dbReference type="PANTHER" id="PTHR23410">
    <property type="entry name" value="RIBOSOMAL PROTEIN L5-RELATED"/>
    <property type="match status" value="1"/>
</dbReference>
<dbReference type="OrthoDB" id="1618453at2759"/>
<dbReference type="PANTHER" id="PTHR23410:SF12">
    <property type="entry name" value="LARGE RIBOSOMAL SUBUNIT PROTEIN UL18"/>
    <property type="match status" value="1"/>
</dbReference>
<evidence type="ECO:0000256" key="2">
    <source>
        <dbReference type="ARBA" id="ARBA00007116"/>
    </source>
</evidence>
<dbReference type="OMA" id="CQIASAH"/>
<dbReference type="GO" id="GO:0022625">
    <property type="term" value="C:cytosolic large ribosomal subunit"/>
    <property type="evidence" value="ECO:0007669"/>
    <property type="project" value="EnsemblFungi"/>
</dbReference>
<keyword evidence="4 8" id="KW-0689">Ribosomal protein</keyword>
<keyword evidence="5" id="KW-0687">Ribonucleoprotein</keyword>
<evidence type="ECO:0000313" key="9">
    <source>
        <dbReference type="Proteomes" id="UP000070544"/>
    </source>
</evidence>
<evidence type="ECO:0000256" key="5">
    <source>
        <dbReference type="ARBA" id="ARBA00023274"/>
    </source>
</evidence>
<gene>
    <name evidence="8" type="ORF">M427DRAFT_277855</name>
</gene>
<dbReference type="InterPro" id="IPR057268">
    <property type="entry name" value="Ribosomal_L18"/>
</dbReference>
<dbReference type="PRINTS" id="PR00058">
    <property type="entry name" value="RIBOSOMALL5"/>
</dbReference>
<evidence type="ECO:0000256" key="3">
    <source>
        <dbReference type="ARBA" id="ARBA00022490"/>
    </source>
</evidence>
<comment type="similarity">
    <text evidence="2">Belongs to the universal ribosomal protein uL18 family.</text>
</comment>
<feature type="compositionally biased region" description="Basic residues" evidence="6">
    <location>
        <begin position="292"/>
        <end position="303"/>
    </location>
</feature>
<feature type="compositionally biased region" description="Basic and acidic residues" evidence="6">
    <location>
        <begin position="304"/>
        <end position="325"/>
    </location>
</feature>
<feature type="region of interest" description="Disordered" evidence="6">
    <location>
        <begin position="290"/>
        <end position="325"/>
    </location>
</feature>
<dbReference type="Gene3D" id="3.30.420.100">
    <property type="match status" value="2"/>
</dbReference>
<dbReference type="Proteomes" id="UP000070544">
    <property type="component" value="Unassembled WGS sequence"/>
</dbReference>
<dbReference type="Pfam" id="PF14204">
    <property type="entry name" value="Ribosomal_L18_c"/>
    <property type="match status" value="1"/>
</dbReference>
<dbReference type="HAMAP" id="MF_01337_A">
    <property type="entry name" value="Ribosomal_uL18_A"/>
    <property type="match status" value="1"/>
</dbReference>
<organism evidence="8 9">
    <name type="scientific">Gonapodya prolifera (strain JEL478)</name>
    <name type="common">Monoblepharis prolifera</name>
    <dbReference type="NCBI Taxonomy" id="1344416"/>
    <lineage>
        <taxon>Eukaryota</taxon>
        <taxon>Fungi</taxon>
        <taxon>Fungi incertae sedis</taxon>
        <taxon>Chytridiomycota</taxon>
        <taxon>Chytridiomycota incertae sedis</taxon>
        <taxon>Monoblepharidomycetes</taxon>
        <taxon>Monoblepharidales</taxon>
        <taxon>Gonapodyaceae</taxon>
        <taxon>Gonapodya</taxon>
    </lineage>
</organism>
<dbReference type="GO" id="GO:0000027">
    <property type="term" value="P:ribosomal large subunit assembly"/>
    <property type="evidence" value="ECO:0007669"/>
    <property type="project" value="EnsemblFungi"/>
</dbReference>
<evidence type="ECO:0000313" key="8">
    <source>
        <dbReference type="EMBL" id="KXS21756.1"/>
    </source>
</evidence>
<dbReference type="AlphaFoldDB" id="A0A139AYE0"/>
<dbReference type="SUPFAM" id="SSF53137">
    <property type="entry name" value="Translational machinery components"/>
    <property type="match status" value="1"/>
</dbReference>
<dbReference type="EMBL" id="KQ965732">
    <property type="protein sequence ID" value="KXS21756.1"/>
    <property type="molecule type" value="Genomic_DNA"/>
</dbReference>
<evidence type="ECO:0000256" key="4">
    <source>
        <dbReference type="ARBA" id="ARBA00022980"/>
    </source>
</evidence>
<dbReference type="GO" id="GO:0003735">
    <property type="term" value="F:structural constituent of ribosome"/>
    <property type="evidence" value="ECO:0007669"/>
    <property type="project" value="InterPro"/>
</dbReference>
<accession>A0A139AYE0</accession>
<dbReference type="InterPro" id="IPR025607">
    <property type="entry name" value="Ribosomal_uL18_C_euk"/>
</dbReference>
<comment type="subcellular location">
    <subcellularLocation>
        <location evidence="1">Cytoplasm</location>
    </subcellularLocation>
</comment>
<proteinExistence type="inferred from homology"/>
<dbReference type="InterPro" id="IPR005485">
    <property type="entry name" value="Rbsml_uL18_euk_arch"/>
</dbReference>
<evidence type="ECO:0000256" key="6">
    <source>
        <dbReference type="SAM" id="MobiDB-lite"/>
    </source>
</evidence>
<evidence type="ECO:0000256" key="1">
    <source>
        <dbReference type="ARBA" id="ARBA00004496"/>
    </source>
</evidence>
<dbReference type="GO" id="GO:0008097">
    <property type="term" value="F:5S rRNA binding"/>
    <property type="evidence" value="ECO:0007669"/>
    <property type="project" value="EnsemblFungi"/>
</dbReference>
<feature type="domain" description="Large ribosomal subunit protein uL18 C-terminal eukaryotes" evidence="7">
    <location>
        <begin position="260"/>
        <end position="319"/>
    </location>
</feature>
<dbReference type="GO" id="GO:0006412">
    <property type="term" value="P:translation"/>
    <property type="evidence" value="ECO:0007669"/>
    <property type="project" value="InterPro"/>
</dbReference>
<reference evidence="8 9" key="1">
    <citation type="journal article" date="2015" name="Genome Biol. Evol.">
        <title>Phylogenomic analyses indicate that early fungi evolved digesting cell walls of algal ancestors of land plants.</title>
        <authorList>
            <person name="Chang Y."/>
            <person name="Wang S."/>
            <person name="Sekimoto S."/>
            <person name="Aerts A.L."/>
            <person name="Choi C."/>
            <person name="Clum A."/>
            <person name="LaButti K.M."/>
            <person name="Lindquist E.A."/>
            <person name="Yee Ngan C."/>
            <person name="Ohm R.A."/>
            <person name="Salamov A.A."/>
            <person name="Grigoriev I.V."/>
            <person name="Spatafora J.W."/>
            <person name="Berbee M.L."/>
        </authorList>
    </citation>
    <scope>NUCLEOTIDE SEQUENCE [LARGE SCALE GENOMIC DNA]</scope>
    <source>
        <strain evidence="8 9">JEL478</strain>
    </source>
</reference>
<dbReference type="Pfam" id="PF17144">
    <property type="entry name" value="Ribosomal_L5e"/>
    <property type="match status" value="1"/>
</dbReference>
<dbReference type="FunFam" id="3.30.420.100:FF:000002">
    <property type="entry name" value="60S ribosomal protein L5"/>
    <property type="match status" value="1"/>
</dbReference>
<keyword evidence="9" id="KW-1185">Reference proteome</keyword>
<protein>
    <submittedName>
        <fullName evidence="8">Ribosomal protein-like protein L5</fullName>
    </submittedName>
</protein>
<evidence type="ECO:0000259" key="7">
    <source>
        <dbReference type="Pfam" id="PF14204"/>
    </source>
</evidence>
<name>A0A139AYE0_GONPJ</name>
<sequence>MPFVKVVKNKAYFKRYQVKYRRRRGLPGFHRWCKDPHSTIDFSINSLHTEGKTDYYARQRLVVQAKNKYNSPKYRLVVRFTNRDTIVQVIYAKIEGDYVLCSAYSHELEKYGITFGLTNWSAAYATGLLCARRLLKKLGLDTDYIGQEKPTGEHFQVEENGDKRPFQCFLDVGLARTTSGSRVFAAMKGAADGGLLIPHSESRFPGYDREAKKLDAEMLKKYIYGGHVKEYMEYLEEEDEEAYKKQFAKYIENDVGPDDLEELYNDAHAKIREDPDPVLKDKKELTEEEKNKLKKFKQKRKNLKERNDTVRQKKEAFERKLAGDE</sequence>
<dbReference type="CDD" id="cd00432">
    <property type="entry name" value="Ribosomal_L18_L5e"/>
    <property type="match status" value="1"/>
</dbReference>
<dbReference type="STRING" id="1344416.A0A139AYE0"/>
<keyword evidence="3" id="KW-0963">Cytoplasm</keyword>